<dbReference type="GO" id="GO:0034098">
    <property type="term" value="C:VCP-NPL4-UFD1 AAA ATPase complex"/>
    <property type="evidence" value="ECO:0007669"/>
    <property type="project" value="TreeGrafter"/>
</dbReference>
<dbReference type="GO" id="GO:0031593">
    <property type="term" value="F:polyubiquitin modification-dependent protein binding"/>
    <property type="evidence" value="ECO:0007669"/>
    <property type="project" value="TreeGrafter"/>
</dbReference>
<evidence type="ECO:0000256" key="1">
    <source>
        <dbReference type="ARBA" id="ARBA00006043"/>
    </source>
</evidence>
<name>A0A7J7IHJ6_9RHOD</name>
<dbReference type="EMBL" id="VWRR01000010">
    <property type="protein sequence ID" value="KAF6002586.1"/>
    <property type="molecule type" value="Genomic_DNA"/>
</dbReference>
<feature type="compositionally biased region" description="Low complexity" evidence="3">
    <location>
        <begin position="223"/>
        <end position="236"/>
    </location>
</feature>
<proteinExistence type="inferred from homology"/>
<accession>A0A7J7IHJ6</accession>
<keyword evidence="2" id="KW-0833">Ubl conjugation pathway</keyword>
<protein>
    <submittedName>
        <fullName evidence="6">Ubiquitin fusion degradation protein</fullName>
    </submittedName>
</protein>
<dbReference type="GO" id="GO:0006511">
    <property type="term" value="P:ubiquitin-dependent protein catabolic process"/>
    <property type="evidence" value="ECO:0007669"/>
    <property type="project" value="InterPro"/>
</dbReference>
<dbReference type="InterPro" id="IPR055418">
    <property type="entry name" value="UFD1_N2"/>
</dbReference>
<dbReference type="Gene3D" id="2.40.40.50">
    <property type="entry name" value="Ubiquitin fusion degradation protein UFD1, N-terminal domain"/>
    <property type="match status" value="1"/>
</dbReference>
<dbReference type="PANTHER" id="PTHR12555">
    <property type="entry name" value="UBIQUITIN FUSION DEGRADATON PROTEIN 1"/>
    <property type="match status" value="1"/>
</dbReference>
<organism evidence="6 7">
    <name type="scientific">Cyanidiococcus yangmingshanensis</name>
    <dbReference type="NCBI Taxonomy" id="2690220"/>
    <lineage>
        <taxon>Eukaryota</taxon>
        <taxon>Rhodophyta</taxon>
        <taxon>Bangiophyceae</taxon>
        <taxon>Cyanidiales</taxon>
        <taxon>Cyanidiaceae</taxon>
        <taxon>Cyanidiococcus</taxon>
    </lineage>
</organism>
<dbReference type="Gene3D" id="3.10.330.10">
    <property type="match status" value="1"/>
</dbReference>
<dbReference type="GO" id="GO:0036503">
    <property type="term" value="P:ERAD pathway"/>
    <property type="evidence" value="ECO:0007669"/>
    <property type="project" value="TreeGrafter"/>
</dbReference>
<dbReference type="InterPro" id="IPR055417">
    <property type="entry name" value="UFD1_N1"/>
</dbReference>
<keyword evidence="7" id="KW-1185">Reference proteome</keyword>
<evidence type="ECO:0000313" key="7">
    <source>
        <dbReference type="Proteomes" id="UP000530660"/>
    </source>
</evidence>
<comment type="caution">
    <text evidence="6">The sequence shown here is derived from an EMBL/GenBank/DDBJ whole genome shotgun (WGS) entry which is preliminary data.</text>
</comment>
<evidence type="ECO:0000259" key="4">
    <source>
        <dbReference type="Pfam" id="PF03152"/>
    </source>
</evidence>
<reference evidence="6 7" key="1">
    <citation type="journal article" date="2020" name="J. Phycol.">
        <title>Comparative genome analysis reveals Cyanidiococcus gen. nov., a new extremophilic red algal genus sister to Cyanidioschyzon (Cyanidioschyzonaceae, Rhodophyta).</title>
        <authorList>
            <person name="Liu S.-L."/>
            <person name="Chiang Y.-R."/>
            <person name="Yoon H.S."/>
            <person name="Fu H.-Y."/>
        </authorList>
    </citation>
    <scope>NUCLEOTIDE SEQUENCE [LARGE SCALE GENOMIC DNA]</scope>
    <source>
        <strain evidence="6 7">THAL066</strain>
    </source>
</reference>
<feature type="domain" description="Ubiquitin fusion degradation protein UFD1 N-terminal subdomain 2" evidence="5">
    <location>
        <begin position="118"/>
        <end position="193"/>
    </location>
</feature>
<dbReference type="PANTHER" id="PTHR12555:SF13">
    <property type="entry name" value="UBIQUITIN RECOGNITION FACTOR IN ER-ASSOCIATED DEGRADATION PROTEIN 1"/>
    <property type="match status" value="1"/>
</dbReference>
<sequence>MDDEGLAADALGPFRPLRPIQRELESFSLAFSSAARPEYELGDKILLPQSLLAELLQWNSTDPMIFRITAQRSGRVTHGGVIEFTAEEGRCYLPHWLMQNLALQEGDIVRLETANLPKARYVKLQPHLTEFTYMTNPRAVLETRLRHFTALTQGDEIAIEYNGKTYWVTVVSCEPAEAVCVTDTDVSVEFAPPRDLPPESMAGPSNDVASSAATDPGSIEFGSTSEVTSTATTSRSLWRRKNEKAPEGKLNGTKAPDTSTSSTLRETSNQRENYWDRLPGGRTLSGRQVPSPRFGNHAEAESTGGCGDPRTSEIRCCHHQKVCTFFRNRPDTTLSSSAE</sequence>
<dbReference type="InterPro" id="IPR004854">
    <property type="entry name" value="Ufd1-like"/>
</dbReference>
<feature type="region of interest" description="Disordered" evidence="3">
    <location>
        <begin position="190"/>
        <end position="309"/>
    </location>
</feature>
<dbReference type="OrthoDB" id="422728at2759"/>
<gene>
    <name evidence="6" type="primary">UFD1L</name>
    <name evidence="6" type="ORF">F1559_004558</name>
</gene>
<feature type="domain" description="Ubiquitin fusion degradation protein UFD1 N-terminal subdomain 1" evidence="4">
    <location>
        <begin position="22"/>
        <end position="117"/>
    </location>
</feature>
<evidence type="ECO:0000259" key="5">
    <source>
        <dbReference type="Pfam" id="PF24842"/>
    </source>
</evidence>
<evidence type="ECO:0000256" key="3">
    <source>
        <dbReference type="SAM" id="MobiDB-lite"/>
    </source>
</evidence>
<dbReference type="Pfam" id="PF03152">
    <property type="entry name" value="UFD1_N1"/>
    <property type="match status" value="1"/>
</dbReference>
<dbReference type="Proteomes" id="UP000530660">
    <property type="component" value="Unassembled WGS sequence"/>
</dbReference>
<evidence type="ECO:0000313" key="6">
    <source>
        <dbReference type="EMBL" id="KAF6002586.1"/>
    </source>
</evidence>
<comment type="similarity">
    <text evidence="1">Belongs to the UFD1 family.</text>
</comment>
<dbReference type="AlphaFoldDB" id="A0A7J7IHJ6"/>
<evidence type="ECO:0000256" key="2">
    <source>
        <dbReference type="ARBA" id="ARBA00022786"/>
    </source>
</evidence>
<dbReference type="InterPro" id="IPR042299">
    <property type="entry name" value="Ufd1-like_Nn"/>
</dbReference>
<feature type="compositionally biased region" description="Polar residues" evidence="3">
    <location>
        <begin position="256"/>
        <end position="272"/>
    </location>
</feature>
<dbReference type="Pfam" id="PF24842">
    <property type="entry name" value="UFD1_N2"/>
    <property type="match status" value="1"/>
</dbReference>